<comment type="caution">
    <text evidence="2">The sequence shown here is derived from an EMBL/GenBank/DDBJ whole genome shotgun (WGS) entry which is preliminary data.</text>
</comment>
<keyword evidence="1" id="KW-0812">Transmembrane</keyword>
<dbReference type="RefSeq" id="WP_331785156.1">
    <property type="nucleotide sequence ID" value="NZ_JAVFKM010000001.1"/>
</dbReference>
<reference evidence="2 3" key="1">
    <citation type="submission" date="2023-08" db="EMBL/GenBank/DDBJ databases">
        <authorList>
            <person name="Sharma P."/>
            <person name="Verma V."/>
            <person name="Mohan M.K."/>
            <person name="Dubey A.K."/>
        </authorList>
    </citation>
    <scope>NUCLEOTIDE SEQUENCE [LARGE SCALE GENOMIC DNA]</scope>
    <source>
        <strain evidence="2 3">ADP4</strain>
    </source>
</reference>
<dbReference type="Proteomes" id="UP001348265">
    <property type="component" value="Unassembled WGS sequence"/>
</dbReference>
<keyword evidence="1" id="KW-1133">Transmembrane helix</keyword>
<evidence type="ECO:0000313" key="2">
    <source>
        <dbReference type="EMBL" id="MEF3112070.1"/>
    </source>
</evidence>
<dbReference type="EMBL" id="JAVFKM010000001">
    <property type="protein sequence ID" value="MEF3112070.1"/>
    <property type="molecule type" value="Genomic_DNA"/>
</dbReference>
<proteinExistence type="predicted"/>
<name>A0ABU7WMX1_9ACTN</name>
<accession>A0ABU7WMX1</accession>
<sequence length="56" mass="6020">MHPMLISLAAPVAVVFVVGAVVLAVARDLEHARRRRVRRCGDHGSACAGQKTDEEP</sequence>
<feature type="transmembrane region" description="Helical" evidence="1">
    <location>
        <begin position="6"/>
        <end position="26"/>
    </location>
</feature>
<organism evidence="2 3">
    <name type="scientific">Streptomyces chrestomyceticus</name>
    <dbReference type="NCBI Taxonomy" id="68185"/>
    <lineage>
        <taxon>Bacteria</taxon>
        <taxon>Bacillati</taxon>
        <taxon>Actinomycetota</taxon>
        <taxon>Actinomycetes</taxon>
        <taxon>Kitasatosporales</taxon>
        <taxon>Streptomycetaceae</taxon>
        <taxon>Streptomyces</taxon>
    </lineage>
</organism>
<evidence type="ECO:0008006" key="4">
    <source>
        <dbReference type="Google" id="ProtNLM"/>
    </source>
</evidence>
<evidence type="ECO:0000313" key="3">
    <source>
        <dbReference type="Proteomes" id="UP001348265"/>
    </source>
</evidence>
<gene>
    <name evidence="2" type="ORF">RB636_02465</name>
</gene>
<keyword evidence="1" id="KW-0472">Membrane</keyword>
<protein>
    <recommendedName>
        <fullName evidence="4">Secreted protein</fullName>
    </recommendedName>
</protein>
<evidence type="ECO:0000256" key="1">
    <source>
        <dbReference type="SAM" id="Phobius"/>
    </source>
</evidence>
<keyword evidence="3" id="KW-1185">Reference proteome</keyword>